<proteinExistence type="predicted"/>
<accession>A0A8S5R931</accession>
<reference evidence="1" key="1">
    <citation type="journal article" date="2021" name="Proc. Natl. Acad. Sci. U.S.A.">
        <title>A Catalog of Tens of Thousands of Viruses from Human Metagenomes Reveals Hidden Associations with Chronic Diseases.</title>
        <authorList>
            <person name="Tisza M.J."/>
            <person name="Buck C.B."/>
        </authorList>
    </citation>
    <scope>NUCLEOTIDE SEQUENCE</scope>
    <source>
        <strain evidence="1">CtDYl1</strain>
    </source>
</reference>
<dbReference type="EMBL" id="BK015846">
    <property type="protein sequence ID" value="DAE27855.1"/>
    <property type="molecule type" value="Genomic_DNA"/>
</dbReference>
<protein>
    <submittedName>
        <fullName evidence="1">Uncharacterized protein</fullName>
    </submittedName>
</protein>
<organism evidence="1">
    <name type="scientific">virus sp. ctDYl1</name>
    <dbReference type="NCBI Taxonomy" id="2826795"/>
    <lineage>
        <taxon>Viruses</taxon>
    </lineage>
</organism>
<sequence length="171" mass="18979">MGKTIKCTLSQKSIQKAIDEIKNYQKSLRSKNEIFIKRLCELGIPVINQNILAAQGDSDKNHNTYIKINSFGNYAEAHLICEGIDLLFIEFGAGIHYNGAAGSSPHPKGEEFGYTIGSYGQGKGKNDSWVYISDSGEWVRSYGTEATMPMYKASVEIIQNIRKIAKEVFSS</sequence>
<evidence type="ECO:0000313" key="1">
    <source>
        <dbReference type="EMBL" id="DAE27855.1"/>
    </source>
</evidence>
<name>A0A8S5R931_9VIRU</name>